<dbReference type="Gene3D" id="1.10.1740.10">
    <property type="match status" value="1"/>
</dbReference>
<dbReference type="InterPro" id="IPR036388">
    <property type="entry name" value="WH-like_DNA-bd_sf"/>
</dbReference>
<feature type="domain" description="RNA polymerase sigma factor 70 region 4 type 2" evidence="10">
    <location>
        <begin position="204"/>
        <end position="254"/>
    </location>
</feature>
<dbReference type="Proteomes" id="UP000032221">
    <property type="component" value="Unassembled WGS sequence"/>
</dbReference>
<evidence type="ECO:0000256" key="7">
    <source>
        <dbReference type="ARBA" id="ARBA00072124"/>
    </source>
</evidence>
<protein>
    <recommendedName>
        <fullName evidence="7">ECF RNA polymerase sigma factor SigE</fullName>
    </recommendedName>
    <alternativeName>
        <fullName evidence="8">Alternative RNA polymerase sigma factor SigE</fullName>
    </alternativeName>
    <alternativeName>
        <fullName evidence="6">RNA polymerase sigma-E factor</fullName>
    </alternativeName>
</protein>
<organism evidence="11 12">
    <name type="scientific">Mycolicibacterium llatzerense</name>
    <dbReference type="NCBI Taxonomy" id="280871"/>
    <lineage>
        <taxon>Bacteria</taxon>
        <taxon>Bacillati</taxon>
        <taxon>Actinomycetota</taxon>
        <taxon>Actinomycetes</taxon>
        <taxon>Mycobacteriales</taxon>
        <taxon>Mycobacteriaceae</taxon>
        <taxon>Mycolicibacterium</taxon>
    </lineage>
</organism>
<dbReference type="Pfam" id="PF08281">
    <property type="entry name" value="Sigma70_r4_2"/>
    <property type="match status" value="1"/>
</dbReference>
<feature type="domain" description="RNA polymerase sigma-70 region 2" evidence="9">
    <location>
        <begin position="105"/>
        <end position="171"/>
    </location>
</feature>
<dbReference type="SUPFAM" id="SSF88946">
    <property type="entry name" value="Sigma2 domain of RNA polymerase sigma factors"/>
    <property type="match status" value="1"/>
</dbReference>
<dbReference type="GO" id="GO:0016987">
    <property type="term" value="F:sigma factor activity"/>
    <property type="evidence" value="ECO:0007669"/>
    <property type="project" value="UniProtKB-KW"/>
</dbReference>
<dbReference type="InterPro" id="IPR007627">
    <property type="entry name" value="RNA_pol_sigma70_r2"/>
</dbReference>
<dbReference type="InterPro" id="IPR013249">
    <property type="entry name" value="RNA_pol_sigma70_r4_t2"/>
</dbReference>
<accession>A0A0D1LBA0</accession>
<dbReference type="InterPro" id="IPR013325">
    <property type="entry name" value="RNA_pol_sigma_r2"/>
</dbReference>
<dbReference type="NCBIfam" id="NF007229">
    <property type="entry name" value="PRK09647.1"/>
    <property type="match status" value="1"/>
</dbReference>
<evidence type="ECO:0000256" key="4">
    <source>
        <dbReference type="ARBA" id="ARBA00023125"/>
    </source>
</evidence>
<dbReference type="OrthoDB" id="9803470at2"/>
<comment type="similarity">
    <text evidence="1">Belongs to the sigma-70 factor family. ECF subfamily.</text>
</comment>
<evidence type="ECO:0000313" key="12">
    <source>
        <dbReference type="Proteomes" id="UP000032221"/>
    </source>
</evidence>
<sequence>MHASVNDLQSDSGLRQSPDIRGIGNIGLQVPVAADASCNYDDEPTELEIATTAMPAPAMLAPTHMSHVSAPEVELDWAEVSDELTGTAVFDATGDVATMPSWDELVRQHADRVYRLAYRLSGNPQDAEDLTQETFIRVFRSVQNYQPGTFEGWLHRITTNLFLDMVRRRARIRMEALPEDYDRVPADDPNPEQLYHDSRLGPDLQAALDSLPPEFRAAVVLCDIEGLSYEEIGATLDVKLGTVRSRIHRGRQALREYLASHPGDYSEAAAAISAKSA</sequence>
<dbReference type="GO" id="GO:0006352">
    <property type="term" value="P:DNA-templated transcription initiation"/>
    <property type="evidence" value="ECO:0007669"/>
    <property type="project" value="InterPro"/>
</dbReference>
<dbReference type="PANTHER" id="PTHR43133">
    <property type="entry name" value="RNA POLYMERASE ECF-TYPE SIGMA FACTO"/>
    <property type="match status" value="1"/>
</dbReference>
<evidence type="ECO:0000313" key="11">
    <source>
        <dbReference type="EMBL" id="KIU18070.1"/>
    </source>
</evidence>
<proteinExistence type="inferred from homology"/>
<keyword evidence="4" id="KW-0238">DNA-binding</keyword>
<dbReference type="GO" id="GO:0009408">
    <property type="term" value="P:response to heat"/>
    <property type="evidence" value="ECO:0007669"/>
    <property type="project" value="UniProtKB-ARBA"/>
</dbReference>
<dbReference type="FunFam" id="1.10.1740.10:FF:000007">
    <property type="entry name" value="RNA polymerase sigma factor SigE"/>
    <property type="match status" value="1"/>
</dbReference>
<dbReference type="RefSeq" id="WP_043395475.1">
    <property type="nucleotide sequence ID" value="NZ_BAAARC010000020.1"/>
</dbReference>
<dbReference type="PATRIC" id="fig|280871.6.peg.1099"/>
<dbReference type="Pfam" id="PF04542">
    <property type="entry name" value="Sigma70_r2"/>
    <property type="match status" value="1"/>
</dbReference>
<comment type="caution">
    <text evidence="11">The sequence shown here is derived from an EMBL/GenBank/DDBJ whole genome shotgun (WGS) entry which is preliminary data.</text>
</comment>
<evidence type="ECO:0000259" key="9">
    <source>
        <dbReference type="Pfam" id="PF04542"/>
    </source>
</evidence>
<dbReference type="GO" id="GO:0003677">
    <property type="term" value="F:DNA binding"/>
    <property type="evidence" value="ECO:0007669"/>
    <property type="project" value="UniProtKB-KW"/>
</dbReference>
<evidence type="ECO:0000256" key="5">
    <source>
        <dbReference type="ARBA" id="ARBA00023163"/>
    </source>
</evidence>
<dbReference type="Gene3D" id="1.10.10.10">
    <property type="entry name" value="Winged helix-like DNA-binding domain superfamily/Winged helix DNA-binding domain"/>
    <property type="match status" value="1"/>
</dbReference>
<reference evidence="11 12" key="1">
    <citation type="submission" date="2015-01" db="EMBL/GenBank/DDBJ databases">
        <title>Genome sequence of Mycobacterium llatzerense and Mycobacterium immunogenum recovered from brain abscess.</title>
        <authorList>
            <person name="Greninger A.L."/>
            <person name="Langelier C."/>
            <person name="Cunningham G."/>
            <person name="Chiu C.Y."/>
            <person name="Miller S."/>
        </authorList>
    </citation>
    <scope>NUCLEOTIDE SEQUENCE [LARGE SCALE GENOMIC DNA]</scope>
    <source>
        <strain evidence="11 12">CLUC14</strain>
    </source>
</reference>
<evidence type="ECO:0000256" key="8">
    <source>
        <dbReference type="ARBA" id="ARBA00083766"/>
    </source>
</evidence>
<dbReference type="STRING" id="280871.TL10_05345"/>
<dbReference type="InterPro" id="IPR014284">
    <property type="entry name" value="RNA_pol_sigma-70_dom"/>
</dbReference>
<dbReference type="CDD" id="cd06171">
    <property type="entry name" value="Sigma70_r4"/>
    <property type="match status" value="1"/>
</dbReference>
<dbReference type="PANTHER" id="PTHR43133:SF8">
    <property type="entry name" value="RNA POLYMERASE SIGMA FACTOR HI_1459-RELATED"/>
    <property type="match status" value="1"/>
</dbReference>
<evidence type="ECO:0000256" key="1">
    <source>
        <dbReference type="ARBA" id="ARBA00010641"/>
    </source>
</evidence>
<evidence type="ECO:0000256" key="6">
    <source>
        <dbReference type="ARBA" id="ARBA00032331"/>
    </source>
</evidence>
<keyword evidence="5" id="KW-0804">Transcription</keyword>
<keyword evidence="12" id="KW-1185">Reference proteome</keyword>
<evidence type="ECO:0000256" key="3">
    <source>
        <dbReference type="ARBA" id="ARBA00023082"/>
    </source>
</evidence>
<gene>
    <name evidence="11" type="ORF">TL10_05345</name>
</gene>
<dbReference type="AlphaFoldDB" id="A0A0D1LBA0"/>
<dbReference type="InterPro" id="IPR013324">
    <property type="entry name" value="RNA_pol_sigma_r3/r4-like"/>
</dbReference>
<dbReference type="InterPro" id="IPR039425">
    <property type="entry name" value="RNA_pol_sigma-70-like"/>
</dbReference>
<dbReference type="SUPFAM" id="SSF88659">
    <property type="entry name" value="Sigma3 and sigma4 domains of RNA polymerase sigma factors"/>
    <property type="match status" value="1"/>
</dbReference>
<keyword evidence="2" id="KW-0805">Transcription regulation</keyword>
<name>A0A0D1LBA0_9MYCO</name>
<evidence type="ECO:0000256" key="2">
    <source>
        <dbReference type="ARBA" id="ARBA00023015"/>
    </source>
</evidence>
<dbReference type="FunFam" id="1.10.10.10:FF:000068">
    <property type="entry name" value="RNA polymerase sigma factor"/>
    <property type="match status" value="1"/>
</dbReference>
<keyword evidence="3" id="KW-0731">Sigma factor</keyword>
<dbReference type="EMBL" id="JXST01000005">
    <property type="protein sequence ID" value="KIU18070.1"/>
    <property type="molecule type" value="Genomic_DNA"/>
</dbReference>
<dbReference type="NCBIfam" id="TIGR02937">
    <property type="entry name" value="sigma70-ECF"/>
    <property type="match status" value="1"/>
</dbReference>
<evidence type="ECO:0000259" key="10">
    <source>
        <dbReference type="Pfam" id="PF08281"/>
    </source>
</evidence>